<dbReference type="Proteomes" id="UP001595583">
    <property type="component" value="Unassembled WGS sequence"/>
</dbReference>
<gene>
    <name evidence="2" type="ORF">ACFOHJ_03305</name>
</gene>
<dbReference type="EMBL" id="JBHRTK010000003">
    <property type="protein sequence ID" value="MFC3205228.1"/>
    <property type="molecule type" value="Genomic_DNA"/>
</dbReference>
<comment type="caution">
    <text evidence="2">The sequence shown here is derived from an EMBL/GenBank/DDBJ whole genome shotgun (WGS) entry which is preliminary data.</text>
</comment>
<proteinExistence type="predicted"/>
<evidence type="ECO:0000256" key="1">
    <source>
        <dbReference type="SAM" id="Phobius"/>
    </source>
</evidence>
<organism evidence="2 3">
    <name type="scientific">Aquamicrobium soli</name>
    <dbReference type="NCBI Taxonomy" id="1811518"/>
    <lineage>
        <taxon>Bacteria</taxon>
        <taxon>Pseudomonadati</taxon>
        <taxon>Pseudomonadota</taxon>
        <taxon>Alphaproteobacteria</taxon>
        <taxon>Hyphomicrobiales</taxon>
        <taxon>Phyllobacteriaceae</taxon>
        <taxon>Aquamicrobium</taxon>
    </lineage>
</organism>
<keyword evidence="1" id="KW-0812">Transmembrane</keyword>
<dbReference type="InterPro" id="IPR011990">
    <property type="entry name" value="TPR-like_helical_dom_sf"/>
</dbReference>
<sequence>MQHSTPAAPAVRETLERLLASETFGRSERARELLRYLVERQLAGEADRLKGFAIAVDVFGRDAGFDSSTDAVVRVQAGRLRELLNQYFATEGASEPVRIAIPRGSYVPTYEPVEQPAAVATEEEGEPAIVADAPPPPKRRAAARPAIARQLRFFWGAIAVVIAMLGVLLVRQGVLSPPDGIEAAAVETAVATSSIARTDSPADLPAVYVDADAKGPDAERVVIALRTGLSGFDTIDFIGHGVDEQPLSSSRTSFVFRVIPGSSHGDLLLELQNMATGRVLLSRRLSAETLASPKLDDRIAGILTASVPASGAIYNYIEQGNLQAGLTQCLLLDEKYYLDQNAQTHRTAYRCVESLIEQGVKSPLVYSEAAALQLEAVTKRFPYPAGATTDQALALARNALQMGSTSASVHRSYGYINSRLGKTDAAVRWMRKAYELNTYDLGMGAAYGYALVFAGNYAEGTPILERAIDASSARPTWWDFGLFAGKFMLGDMEGAKRASDSLTTTIPKSHYLTARIISAEASGDRVLAEKLRRTLIAEFPKFAANPRPVFVERNYPPELTDRLVDALRKAGIPGAS</sequence>
<dbReference type="RefSeq" id="WP_378218503.1">
    <property type="nucleotide sequence ID" value="NZ_JBHRTK010000003.1"/>
</dbReference>
<feature type="transmembrane region" description="Helical" evidence="1">
    <location>
        <begin position="153"/>
        <end position="170"/>
    </location>
</feature>
<dbReference type="SUPFAM" id="SSF48452">
    <property type="entry name" value="TPR-like"/>
    <property type="match status" value="1"/>
</dbReference>
<accession>A0ABV7K753</accession>
<keyword evidence="1" id="KW-1133">Transmembrane helix</keyword>
<evidence type="ECO:0000313" key="2">
    <source>
        <dbReference type="EMBL" id="MFC3205228.1"/>
    </source>
</evidence>
<evidence type="ECO:0000313" key="3">
    <source>
        <dbReference type="Proteomes" id="UP001595583"/>
    </source>
</evidence>
<keyword evidence="3" id="KW-1185">Reference proteome</keyword>
<reference evidence="3" key="1">
    <citation type="journal article" date="2019" name="Int. J. Syst. Evol. Microbiol.">
        <title>The Global Catalogue of Microorganisms (GCM) 10K type strain sequencing project: providing services to taxonomists for standard genome sequencing and annotation.</title>
        <authorList>
            <consortium name="The Broad Institute Genomics Platform"/>
            <consortium name="The Broad Institute Genome Sequencing Center for Infectious Disease"/>
            <person name="Wu L."/>
            <person name="Ma J."/>
        </authorList>
    </citation>
    <scope>NUCLEOTIDE SEQUENCE [LARGE SCALE GENOMIC DNA]</scope>
    <source>
        <strain evidence="3">KCTC 52165</strain>
    </source>
</reference>
<dbReference type="Gene3D" id="1.25.40.10">
    <property type="entry name" value="Tetratricopeptide repeat domain"/>
    <property type="match status" value="1"/>
</dbReference>
<keyword evidence="1" id="KW-0472">Membrane</keyword>
<name>A0ABV7K753_9HYPH</name>
<protein>
    <submittedName>
        <fullName evidence="2">Tetratricopeptide repeat protein</fullName>
    </submittedName>
</protein>